<evidence type="ECO:0008006" key="5">
    <source>
        <dbReference type="Google" id="ProtNLM"/>
    </source>
</evidence>
<evidence type="ECO:0000313" key="3">
    <source>
        <dbReference type="EMBL" id="NMX95899.1"/>
    </source>
</evidence>
<accession>A0A0R3B6Y2</accession>
<keyword evidence="2" id="KW-0732">Signal</keyword>
<gene>
    <name evidence="3" type="ORF">HBO43_04740</name>
</gene>
<dbReference type="EMBL" id="JAAQWE010000003">
    <property type="protein sequence ID" value="NMX95899.1"/>
    <property type="molecule type" value="Genomic_DNA"/>
</dbReference>
<dbReference type="RefSeq" id="WP_046383394.1">
    <property type="nucleotide sequence ID" value="NZ_CP149793.1"/>
</dbReference>
<dbReference type="Proteomes" id="UP000552560">
    <property type="component" value="Unassembled WGS sequence"/>
</dbReference>
<name>A0A0R3B6Y2_PSEVE</name>
<organism evidence="3 4">
    <name type="scientific">Pseudomonas veronii</name>
    <dbReference type="NCBI Taxonomy" id="76761"/>
    <lineage>
        <taxon>Bacteria</taxon>
        <taxon>Pseudomonadati</taxon>
        <taxon>Pseudomonadota</taxon>
        <taxon>Gammaproteobacteria</taxon>
        <taxon>Pseudomonadales</taxon>
        <taxon>Pseudomonadaceae</taxon>
        <taxon>Pseudomonas</taxon>
    </lineage>
</organism>
<evidence type="ECO:0000256" key="1">
    <source>
        <dbReference type="SAM" id="MobiDB-lite"/>
    </source>
</evidence>
<proteinExistence type="predicted"/>
<comment type="caution">
    <text evidence="3">The sequence shown here is derived from an EMBL/GenBank/DDBJ whole genome shotgun (WGS) entry which is preliminary data.</text>
</comment>
<sequence length="203" mass="22531">MNKPRLLGQCLLIAASVLLLPSTGAFANPAMPGLGLGPGQGGMFRHASNFDWVKHTQQTLEELKGKLSLKPEQMPAWETWAAGVIADANQQVENDNPAATDKASARQALKDETTPQRMAKGIERLRTQTSWMQAQLVRLDAAQARTQTFYDALDAQQKTIFDLFWTVMHHRIADQDGWRMPMHMPMHMAWPQGCGGLNPTSQP</sequence>
<dbReference type="OrthoDB" id="5298564at2"/>
<feature type="chain" id="PRO_5030017328" description="LTXXQ motif family protein" evidence="2">
    <location>
        <begin position="28"/>
        <end position="203"/>
    </location>
</feature>
<protein>
    <recommendedName>
        <fullName evidence="5">LTXXQ motif family protein</fullName>
    </recommendedName>
</protein>
<dbReference type="AlphaFoldDB" id="A0A0R3B6Y2"/>
<evidence type="ECO:0000256" key="2">
    <source>
        <dbReference type="SAM" id="SignalP"/>
    </source>
</evidence>
<feature type="region of interest" description="Disordered" evidence="1">
    <location>
        <begin position="95"/>
        <end position="115"/>
    </location>
</feature>
<evidence type="ECO:0000313" key="4">
    <source>
        <dbReference type="Proteomes" id="UP000552560"/>
    </source>
</evidence>
<feature type="signal peptide" evidence="2">
    <location>
        <begin position="1"/>
        <end position="27"/>
    </location>
</feature>
<reference evidence="3 4" key="1">
    <citation type="journal article" date="2020" name="Front. Microbiol.">
        <title>Genetic Organization of the aprX-lipA2 Operon Affects the Proteolytic Potential of Pseudomonas Species in Milk.</title>
        <authorList>
            <person name="Maier C."/>
            <person name="Huptas C."/>
            <person name="von Neubeck M."/>
            <person name="Scherer S."/>
            <person name="Wenning M."/>
            <person name="Lucking G."/>
        </authorList>
    </citation>
    <scope>NUCLEOTIDE SEQUENCE [LARGE SCALE GENOMIC DNA]</scope>
    <source>
        <strain evidence="3 4">WS 4671</strain>
    </source>
</reference>